<accession>A0ABT3IJ87</accession>
<reference evidence="1 2" key="1">
    <citation type="submission" date="2022-10" db="EMBL/GenBank/DDBJ databases">
        <title>Chitinophaga nivalis PC15 sp. nov., isolated from Pyeongchang county, South Korea.</title>
        <authorList>
            <person name="Trinh H.N."/>
        </authorList>
    </citation>
    <scope>NUCLEOTIDE SEQUENCE [LARGE SCALE GENOMIC DNA]</scope>
    <source>
        <strain evidence="1 2">PC14</strain>
    </source>
</reference>
<evidence type="ECO:0008006" key="3">
    <source>
        <dbReference type="Google" id="ProtNLM"/>
    </source>
</evidence>
<dbReference type="RefSeq" id="WP_264729550.1">
    <property type="nucleotide sequence ID" value="NZ_JAPDNR010000001.1"/>
</dbReference>
<dbReference type="Gene3D" id="1.20.1600.10">
    <property type="entry name" value="Outer membrane efflux proteins (OEP)"/>
    <property type="match status" value="1"/>
</dbReference>
<sequence>MEALTQSINISNDLFKSARADYMEVQMTQRDALESKFELIETKKQQLNAMVNIYQALGGGWN</sequence>
<organism evidence="1 2">
    <name type="scientific">Chitinophaga nivalis</name>
    <dbReference type="NCBI Taxonomy" id="2991709"/>
    <lineage>
        <taxon>Bacteria</taxon>
        <taxon>Pseudomonadati</taxon>
        <taxon>Bacteroidota</taxon>
        <taxon>Chitinophagia</taxon>
        <taxon>Chitinophagales</taxon>
        <taxon>Chitinophagaceae</taxon>
        <taxon>Chitinophaga</taxon>
    </lineage>
</organism>
<dbReference type="SUPFAM" id="SSF56954">
    <property type="entry name" value="Outer membrane efflux proteins (OEP)"/>
    <property type="match status" value="1"/>
</dbReference>
<protein>
    <recommendedName>
        <fullName evidence="3">TolC family protein</fullName>
    </recommendedName>
</protein>
<gene>
    <name evidence="1" type="ORF">OL497_09015</name>
</gene>
<evidence type="ECO:0000313" key="2">
    <source>
        <dbReference type="Proteomes" id="UP001207742"/>
    </source>
</evidence>
<comment type="caution">
    <text evidence="1">The sequence shown here is derived from an EMBL/GenBank/DDBJ whole genome shotgun (WGS) entry which is preliminary data.</text>
</comment>
<keyword evidence="2" id="KW-1185">Reference proteome</keyword>
<proteinExistence type="predicted"/>
<name>A0ABT3IJ87_9BACT</name>
<evidence type="ECO:0000313" key="1">
    <source>
        <dbReference type="EMBL" id="MCW3484031.1"/>
    </source>
</evidence>
<dbReference type="Proteomes" id="UP001207742">
    <property type="component" value="Unassembled WGS sequence"/>
</dbReference>
<dbReference type="EMBL" id="JAPDNS010000001">
    <property type="protein sequence ID" value="MCW3484031.1"/>
    <property type="molecule type" value="Genomic_DNA"/>
</dbReference>